<proteinExistence type="predicted"/>
<protein>
    <submittedName>
        <fullName evidence="2">Uncharacterized protein</fullName>
    </submittedName>
</protein>
<organism evidence="2 3">
    <name type="scientific">Alkalihalobacillus trypoxylicola</name>
    <dbReference type="NCBI Taxonomy" id="519424"/>
    <lineage>
        <taxon>Bacteria</taxon>
        <taxon>Bacillati</taxon>
        <taxon>Bacillota</taxon>
        <taxon>Bacilli</taxon>
        <taxon>Bacillales</taxon>
        <taxon>Bacillaceae</taxon>
        <taxon>Alkalihalobacillus</taxon>
    </lineage>
</organism>
<evidence type="ECO:0000313" key="3">
    <source>
        <dbReference type="Proteomes" id="UP000075806"/>
    </source>
</evidence>
<comment type="caution">
    <text evidence="2">The sequence shown here is derived from an EMBL/GenBank/DDBJ whole genome shotgun (WGS) entry which is preliminary data.</text>
</comment>
<dbReference type="AlphaFoldDB" id="A0A161PLW8"/>
<feature type="transmembrane region" description="Helical" evidence="1">
    <location>
        <begin position="59"/>
        <end position="80"/>
    </location>
</feature>
<keyword evidence="1" id="KW-0812">Transmembrane</keyword>
<feature type="transmembrane region" description="Helical" evidence="1">
    <location>
        <begin position="7"/>
        <end position="24"/>
    </location>
</feature>
<keyword evidence="3" id="KW-1185">Reference proteome</keyword>
<evidence type="ECO:0000256" key="1">
    <source>
        <dbReference type="SAM" id="Phobius"/>
    </source>
</evidence>
<accession>A0A161PLW8</accession>
<name>A0A161PLW8_9BACI</name>
<dbReference type="RefSeq" id="WP_061947215.1">
    <property type="nucleotide sequence ID" value="NZ_LTAO01000001.1"/>
</dbReference>
<keyword evidence="1" id="KW-1133">Transmembrane helix</keyword>
<dbReference type="EMBL" id="LTAO01000001">
    <property type="protein sequence ID" value="KYG34963.1"/>
    <property type="molecule type" value="Genomic_DNA"/>
</dbReference>
<reference evidence="2" key="1">
    <citation type="submission" date="2016-02" db="EMBL/GenBank/DDBJ databases">
        <title>Genome sequence of Bacillus trypoxylicola KCTC 13244(T).</title>
        <authorList>
            <person name="Jeong H."/>
            <person name="Park S.-H."/>
            <person name="Choi S.-K."/>
        </authorList>
    </citation>
    <scope>NUCLEOTIDE SEQUENCE [LARGE SCALE GENOMIC DNA]</scope>
    <source>
        <strain evidence="2">KCTC 13244</strain>
    </source>
</reference>
<feature type="transmembrane region" description="Helical" evidence="1">
    <location>
        <begin position="30"/>
        <end position="47"/>
    </location>
</feature>
<sequence length="83" mass="9645">MKLAQRLWPWTAIVALIIFVVEFFVDLIWLDIGFNLSVALTVTLIAIEMVRSNTKNKKWVIGIVGFFVTVLLVEVIYMLWNIF</sequence>
<dbReference type="Proteomes" id="UP000075806">
    <property type="component" value="Unassembled WGS sequence"/>
</dbReference>
<dbReference type="OrthoDB" id="2884889at2"/>
<evidence type="ECO:0000313" key="2">
    <source>
        <dbReference type="EMBL" id="KYG34963.1"/>
    </source>
</evidence>
<keyword evidence="1" id="KW-0472">Membrane</keyword>
<gene>
    <name evidence="2" type="ORF">AZF04_01115</name>
</gene>